<dbReference type="Gramene" id="TraesNOR7B03G04094460.1">
    <property type="protein sequence ID" value="TraesNOR7B03G04094460.1.CDS1"/>
    <property type="gene ID" value="TraesNOR7B03G04094460"/>
</dbReference>
<dbReference type="PANTHER" id="PTHR35546:SF50">
    <property type="entry name" value="F-BOX DOMAIN-CONTAINING PROTEIN"/>
    <property type="match status" value="1"/>
</dbReference>
<accession>A0A3B6SDD5</accession>
<dbReference type="Pfam" id="PF24750">
    <property type="entry name" value="b-prop_At3g26010-like"/>
    <property type="match status" value="1"/>
</dbReference>
<dbReference type="Gramene" id="TraesMAC7B03G04045290.1">
    <property type="protein sequence ID" value="TraesMAC7B03G04045290.1.CDS1"/>
    <property type="gene ID" value="TraesMAC7B03G04045290"/>
</dbReference>
<sequence>MADGSRDISRRRNPADKLTEDLLVEILSRVPYRSLCRFKCVSKRWRGIISHPDHRKALPQYHLHDLAGFLYSSRGPSTGYFSTDNFTHVSAGGRAPIRPSLPFLPDCHQFHLLDSCNGLLLCRRFKTFGAGAFYYVVCNPATEKWVALPGIFSKMQTARLGFDPAVSSHFHVFQFVEDGAAHANADDDDDAYGFVRAVDIYSSKTGAWSHKDTGWDFLPRIVRDSRSVFVNGFLHLLAVESAVLAVDVEGTTWRDIPMPDDEDAPIIDVDDGFIDLSRGRLYLANSDQHDLYKLSIWVLEDYGSEAWVLEHSVRYLNLFGVKNVQLGHEYHIVALHPQRNTIFLVYGHDKVLMSYEMDSGKVQFIHDLGHDSLEPYLPYVPLYSEALVDWH</sequence>
<dbReference type="NCBIfam" id="TIGR01640">
    <property type="entry name" value="F_box_assoc_1"/>
    <property type="match status" value="1"/>
</dbReference>
<dbReference type="Gramene" id="TraesSYM5B03G02952790.1">
    <property type="protein sequence ID" value="TraesSYM5B03G02952790.1.CDS1"/>
    <property type="gene ID" value="TraesSYM5B03G02952790"/>
</dbReference>
<dbReference type="Gramene" id="TraesPARA_EIv1.0_2371710.1">
    <property type="protein sequence ID" value="TraesPARA_EIv1.0_2371710.1.CDS1"/>
    <property type="gene ID" value="TraesPARA_EIv1.0_2371710"/>
</dbReference>
<dbReference type="STRING" id="4565.A0A3B6SDD5"/>
<dbReference type="AlphaFoldDB" id="A0A3B6SDD5"/>
<dbReference type="Proteomes" id="UP000019116">
    <property type="component" value="Chromosome 7B"/>
</dbReference>
<dbReference type="SMART" id="SM00256">
    <property type="entry name" value="FBOX"/>
    <property type="match status" value="1"/>
</dbReference>
<dbReference type="Gramene" id="TraesSTA7B03G04045290.1">
    <property type="protein sequence ID" value="TraesSTA7B03G04045290.1.CDS1"/>
    <property type="gene ID" value="TraesSTA7B03G04045290"/>
</dbReference>
<dbReference type="Gene3D" id="1.20.1280.50">
    <property type="match status" value="1"/>
</dbReference>
<keyword evidence="3" id="KW-1185">Reference proteome</keyword>
<dbReference type="Pfam" id="PF00646">
    <property type="entry name" value="F-box"/>
    <property type="match status" value="1"/>
</dbReference>
<organism evidence="2">
    <name type="scientific">Triticum aestivum</name>
    <name type="common">Wheat</name>
    <dbReference type="NCBI Taxonomy" id="4565"/>
    <lineage>
        <taxon>Eukaryota</taxon>
        <taxon>Viridiplantae</taxon>
        <taxon>Streptophyta</taxon>
        <taxon>Embryophyta</taxon>
        <taxon>Tracheophyta</taxon>
        <taxon>Spermatophyta</taxon>
        <taxon>Magnoliopsida</taxon>
        <taxon>Liliopsida</taxon>
        <taxon>Poales</taxon>
        <taxon>Poaceae</taxon>
        <taxon>BOP clade</taxon>
        <taxon>Pooideae</taxon>
        <taxon>Triticodae</taxon>
        <taxon>Triticeae</taxon>
        <taxon>Triticinae</taxon>
        <taxon>Triticum</taxon>
    </lineage>
</organism>
<dbReference type="OrthoDB" id="605328at2759"/>
<dbReference type="EnsemblPlants" id="TraesCS7B02G022700.1">
    <property type="protein sequence ID" value="TraesCS7B02G022700.1.cds1"/>
    <property type="gene ID" value="TraesCS7B02G022700"/>
</dbReference>
<dbReference type="Gramene" id="TraesCS7B03G0061100.1">
    <property type="protein sequence ID" value="TraesCS7B03G0061100.1.CDS1"/>
    <property type="gene ID" value="TraesCS7B03G0061100"/>
</dbReference>
<name>A0A3B6SDD5_WHEAT</name>
<dbReference type="OMA" id="HEIAGYP"/>
<gene>
    <name evidence="2" type="primary">LOC123161068</name>
</gene>
<dbReference type="RefSeq" id="XP_044434860.1">
    <property type="nucleotide sequence ID" value="XM_044578925.1"/>
</dbReference>
<dbReference type="InterPro" id="IPR036047">
    <property type="entry name" value="F-box-like_dom_sf"/>
</dbReference>
<feature type="domain" description="F-box" evidence="1">
    <location>
        <begin position="18"/>
        <end position="58"/>
    </location>
</feature>
<dbReference type="SUPFAM" id="SSF81383">
    <property type="entry name" value="F-box domain"/>
    <property type="match status" value="1"/>
</dbReference>
<proteinExistence type="predicted"/>
<dbReference type="Gramene" id="TraesCS7B02G022700.1">
    <property type="protein sequence ID" value="TraesCS7B02G022700.1.cds1"/>
    <property type="gene ID" value="TraesCS7B02G022700"/>
</dbReference>
<dbReference type="CDD" id="cd22157">
    <property type="entry name" value="F-box_AtFBW1-like"/>
    <property type="match status" value="1"/>
</dbReference>
<dbReference type="PANTHER" id="PTHR35546">
    <property type="entry name" value="F-BOX PROTEIN INTERACTION DOMAIN PROTEIN-RELATED"/>
    <property type="match status" value="1"/>
</dbReference>
<dbReference type="InterPro" id="IPR017451">
    <property type="entry name" value="F-box-assoc_interact_dom"/>
</dbReference>
<reference evidence="2" key="1">
    <citation type="submission" date="2018-08" db="EMBL/GenBank/DDBJ databases">
        <authorList>
            <person name="Rossello M."/>
        </authorList>
    </citation>
    <scope>NUCLEOTIDE SEQUENCE [LARGE SCALE GENOMIC DNA]</scope>
    <source>
        <strain evidence="2">cv. Chinese Spring</strain>
    </source>
</reference>
<evidence type="ECO:0000313" key="3">
    <source>
        <dbReference type="Proteomes" id="UP000019116"/>
    </source>
</evidence>
<dbReference type="InterPro" id="IPR056592">
    <property type="entry name" value="Beta-prop_At3g26010-like"/>
</dbReference>
<dbReference type="FunFam" id="1.20.1280.50:FF:000064">
    <property type="entry name" value="Os05g0177100 protein"/>
    <property type="match status" value="1"/>
</dbReference>
<dbReference type="InterPro" id="IPR055290">
    <property type="entry name" value="At3g26010-like"/>
</dbReference>
<dbReference type="GeneID" id="123161068"/>
<evidence type="ECO:0000313" key="2">
    <source>
        <dbReference type="EnsemblPlants" id="TraesCS7B02G022700.1.cds1"/>
    </source>
</evidence>
<dbReference type="InterPro" id="IPR001810">
    <property type="entry name" value="F-box_dom"/>
</dbReference>
<reference evidence="2" key="2">
    <citation type="submission" date="2018-10" db="UniProtKB">
        <authorList>
            <consortium name="EnsemblPlants"/>
        </authorList>
    </citation>
    <scope>IDENTIFICATION</scope>
</reference>
<evidence type="ECO:0000259" key="1">
    <source>
        <dbReference type="SMART" id="SM00256"/>
    </source>
</evidence>
<protein>
    <recommendedName>
        <fullName evidence="1">F-box domain-containing protein</fullName>
    </recommendedName>
</protein>